<evidence type="ECO:0000313" key="3">
    <source>
        <dbReference type="Proteomes" id="UP001383192"/>
    </source>
</evidence>
<gene>
    <name evidence="2" type="ORF">VNI00_016086</name>
</gene>
<reference evidence="2 3" key="1">
    <citation type="submission" date="2024-01" db="EMBL/GenBank/DDBJ databases">
        <title>A draft genome for a cacao thread blight-causing isolate of Paramarasmius palmivorus.</title>
        <authorList>
            <person name="Baruah I.K."/>
            <person name="Bukari Y."/>
            <person name="Amoako-Attah I."/>
            <person name="Meinhardt L.W."/>
            <person name="Bailey B.A."/>
            <person name="Cohen S.P."/>
        </authorList>
    </citation>
    <scope>NUCLEOTIDE SEQUENCE [LARGE SCALE GENOMIC DNA]</scope>
    <source>
        <strain evidence="2 3">GH-12</strain>
    </source>
</reference>
<dbReference type="EMBL" id="JAYKXP010000117">
    <property type="protein sequence ID" value="KAK7025304.1"/>
    <property type="molecule type" value="Genomic_DNA"/>
</dbReference>
<dbReference type="AlphaFoldDB" id="A0AAW0BH90"/>
<feature type="domain" description="F-box" evidence="1">
    <location>
        <begin position="4"/>
        <end position="49"/>
    </location>
</feature>
<dbReference type="Pfam" id="PF00646">
    <property type="entry name" value="F-box"/>
    <property type="match status" value="1"/>
</dbReference>
<dbReference type="SUPFAM" id="SSF81383">
    <property type="entry name" value="F-box domain"/>
    <property type="match status" value="1"/>
</dbReference>
<proteinExistence type="predicted"/>
<organism evidence="2 3">
    <name type="scientific">Paramarasmius palmivorus</name>
    <dbReference type="NCBI Taxonomy" id="297713"/>
    <lineage>
        <taxon>Eukaryota</taxon>
        <taxon>Fungi</taxon>
        <taxon>Dikarya</taxon>
        <taxon>Basidiomycota</taxon>
        <taxon>Agaricomycotina</taxon>
        <taxon>Agaricomycetes</taxon>
        <taxon>Agaricomycetidae</taxon>
        <taxon>Agaricales</taxon>
        <taxon>Marasmiineae</taxon>
        <taxon>Marasmiaceae</taxon>
        <taxon>Paramarasmius</taxon>
    </lineage>
</organism>
<dbReference type="PROSITE" id="PS50181">
    <property type="entry name" value="FBOX"/>
    <property type="match status" value="1"/>
</dbReference>
<keyword evidence="3" id="KW-1185">Reference proteome</keyword>
<dbReference type="InterPro" id="IPR001810">
    <property type="entry name" value="F-box_dom"/>
</dbReference>
<comment type="caution">
    <text evidence="2">The sequence shown here is derived from an EMBL/GenBank/DDBJ whole genome shotgun (WGS) entry which is preliminary data.</text>
</comment>
<protein>
    <recommendedName>
        <fullName evidence="1">F-box domain-containing protein</fullName>
    </recommendedName>
</protein>
<dbReference type="Proteomes" id="UP001383192">
    <property type="component" value="Unassembled WGS sequence"/>
</dbReference>
<accession>A0AAW0BH90</accession>
<name>A0AAW0BH90_9AGAR</name>
<sequence>MIPVDGTEKLPPEIWHRSLLFLDLNELLGLRKVNKGFRALSTKIYFRRVFIYSKPSTRRLFAYMKLFSSNSAAAEAVLYLKVHIPYRTLMATFTRLAVPALKGMTNLLELDLTLQFDQEDVVSAIFADTTFPYLQQLIFCGDLTEDIQNFVIRHSSTLRALQMYSSPYHYQPTISTTGPSFAVLQRATVPIDFLLVLLRCGLPATRTFGLLQSPGSIDEVDALSTLSSRFGKGQSTEVLMVEASDWGDSLIEPISRLFPNLETLSLMPMEHAQPIADVAHLSEVFNSSEICLSCTRMTHLVYFEWLGSGFHDSYERGWELLLQLLQGNRHLENVILPDSGMWRRIGSDVWIPWVLNPHTKDPERWGYRWIVQSIMDRTYTFLPSFLSMIETELCARYSDALSSIRDELDFIRSFGLETEIPEENVAQLLVMALSMGVY</sequence>
<evidence type="ECO:0000313" key="2">
    <source>
        <dbReference type="EMBL" id="KAK7025304.1"/>
    </source>
</evidence>
<evidence type="ECO:0000259" key="1">
    <source>
        <dbReference type="PROSITE" id="PS50181"/>
    </source>
</evidence>
<dbReference type="InterPro" id="IPR036047">
    <property type="entry name" value="F-box-like_dom_sf"/>
</dbReference>